<organism evidence="1 2">
    <name type="scientific">Thelonectria olida</name>
    <dbReference type="NCBI Taxonomy" id="1576542"/>
    <lineage>
        <taxon>Eukaryota</taxon>
        <taxon>Fungi</taxon>
        <taxon>Dikarya</taxon>
        <taxon>Ascomycota</taxon>
        <taxon>Pezizomycotina</taxon>
        <taxon>Sordariomycetes</taxon>
        <taxon>Hypocreomycetidae</taxon>
        <taxon>Hypocreales</taxon>
        <taxon>Nectriaceae</taxon>
        <taxon>Thelonectria</taxon>
    </lineage>
</organism>
<evidence type="ECO:0000313" key="1">
    <source>
        <dbReference type="EMBL" id="KAH6884910.1"/>
    </source>
</evidence>
<gene>
    <name evidence="1" type="ORF">B0T10DRAFT_462604</name>
</gene>
<dbReference type="Proteomes" id="UP000777438">
    <property type="component" value="Unassembled WGS sequence"/>
</dbReference>
<accession>A0A9P8VZM2</accession>
<dbReference type="EMBL" id="JAGPYM010000019">
    <property type="protein sequence ID" value="KAH6884910.1"/>
    <property type="molecule type" value="Genomic_DNA"/>
</dbReference>
<evidence type="ECO:0000313" key="2">
    <source>
        <dbReference type="Proteomes" id="UP000777438"/>
    </source>
</evidence>
<proteinExistence type="predicted"/>
<dbReference type="AlphaFoldDB" id="A0A9P8VZM2"/>
<reference evidence="1 2" key="1">
    <citation type="journal article" date="2021" name="Nat. Commun.">
        <title>Genetic determinants of endophytism in the Arabidopsis root mycobiome.</title>
        <authorList>
            <person name="Mesny F."/>
            <person name="Miyauchi S."/>
            <person name="Thiergart T."/>
            <person name="Pickel B."/>
            <person name="Atanasova L."/>
            <person name="Karlsson M."/>
            <person name="Huettel B."/>
            <person name="Barry K.W."/>
            <person name="Haridas S."/>
            <person name="Chen C."/>
            <person name="Bauer D."/>
            <person name="Andreopoulos W."/>
            <person name="Pangilinan J."/>
            <person name="LaButti K."/>
            <person name="Riley R."/>
            <person name="Lipzen A."/>
            <person name="Clum A."/>
            <person name="Drula E."/>
            <person name="Henrissat B."/>
            <person name="Kohler A."/>
            <person name="Grigoriev I.V."/>
            <person name="Martin F.M."/>
            <person name="Hacquard S."/>
        </authorList>
    </citation>
    <scope>NUCLEOTIDE SEQUENCE [LARGE SCALE GENOMIC DNA]</scope>
    <source>
        <strain evidence="1 2">MPI-CAGE-CH-0241</strain>
    </source>
</reference>
<sequence>MDSGVTTTLETFAPLSEDNCEGTDKTDGIELGTAATKDLTPTIIMNGAERTDDFPTRVSTSITVTDPNGQVSTIFPPRFTGGIADGETSQTYPQARTSLRNPLSQPTQAVLCQPYPAEFYIEVTGTLPEWPELTQERPKLLPCLVADPPHSISPDGRPTFSKEPTEFSDTETVTTTTQTLVDVRNCVWLQRSGHYSVTGHIRDGKKDGRTDCSNCLLMEGRNENKLDFIENQLFEFVQDPAEVYTAEYDDFEALFWRLNVFISDADRLRTWTLEVGSVLEECDNDLYPCYDPTVELVYQDNAKPQFMYISWPNIDLEAPFVDLMDAYCFDGSDGGDIPAYVIDTGVSASRPVRYLPSYMVENRSPTTKSKS</sequence>
<name>A0A9P8VZM2_9HYPO</name>
<dbReference type="OrthoDB" id="1896086at2759"/>
<keyword evidence="2" id="KW-1185">Reference proteome</keyword>
<protein>
    <submittedName>
        <fullName evidence="1">Uncharacterized protein</fullName>
    </submittedName>
</protein>
<comment type="caution">
    <text evidence="1">The sequence shown here is derived from an EMBL/GenBank/DDBJ whole genome shotgun (WGS) entry which is preliminary data.</text>
</comment>